<dbReference type="InterPro" id="IPR011598">
    <property type="entry name" value="bHLH_dom"/>
</dbReference>
<keyword evidence="5" id="KW-0805">Transcription regulation</keyword>
<feature type="region of interest" description="Disordered" evidence="11">
    <location>
        <begin position="673"/>
        <end position="696"/>
    </location>
</feature>
<evidence type="ECO:0000256" key="10">
    <source>
        <dbReference type="PROSITE-ProRule" id="PRU01052"/>
    </source>
</evidence>
<evidence type="ECO:0000259" key="14">
    <source>
        <dbReference type="PROSITE" id="PS50888"/>
    </source>
</evidence>
<dbReference type="SUPFAM" id="SSF47459">
    <property type="entry name" value="HLH, helix-loop-helix DNA-binding domain"/>
    <property type="match status" value="1"/>
</dbReference>
<gene>
    <name evidence="16" type="primary">UNE12</name>
    <name evidence="16" type="ORF">CR513_39954</name>
</gene>
<dbReference type="GO" id="GO:0005525">
    <property type="term" value="F:GTP binding"/>
    <property type="evidence" value="ECO:0007669"/>
    <property type="project" value="UniProtKB-KW"/>
</dbReference>
<evidence type="ECO:0000256" key="3">
    <source>
        <dbReference type="ARBA" id="ARBA00022741"/>
    </source>
</evidence>
<keyword evidence="12" id="KW-0472">Membrane</keyword>
<evidence type="ECO:0000256" key="11">
    <source>
        <dbReference type="SAM" id="MobiDB-lite"/>
    </source>
</evidence>
<dbReference type="GO" id="GO:0046983">
    <property type="term" value="F:protein dimerization activity"/>
    <property type="evidence" value="ECO:0007669"/>
    <property type="project" value="InterPro"/>
</dbReference>
<dbReference type="STRING" id="157652.A0A371FMP8"/>
<dbReference type="FunFam" id="3.40.50.300:FF:001063">
    <property type="entry name" value="Guanylate-binding family protein"/>
    <property type="match status" value="1"/>
</dbReference>
<dbReference type="InterPro" id="IPR036543">
    <property type="entry name" value="Guanylate-bd_C_sf"/>
</dbReference>
<dbReference type="FunFam" id="4.10.280.10:FF:000044">
    <property type="entry name" value="Basic helix-loop-helix transcription factor"/>
    <property type="match status" value="1"/>
</dbReference>
<evidence type="ECO:0000313" key="17">
    <source>
        <dbReference type="Proteomes" id="UP000257109"/>
    </source>
</evidence>
<dbReference type="Pfam" id="PF02263">
    <property type="entry name" value="GBP"/>
    <property type="match status" value="1"/>
</dbReference>
<feature type="transmembrane region" description="Helical" evidence="12">
    <location>
        <begin position="485"/>
        <end position="504"/>
    </location>
</feature>
<feature type="chain" id="PRO_5016869575" evidence="13">
    <location>
        <begin position="23"/>
        <end position="1141"/>
    </location>
</feature>
<sequence>MDSPFLLLFLSLLFLSLSHTLSLSIDDFHQASGELPLFLPNFCMYSFPIVEPDPGHTKLRLSREGLEAIERITNPIAAVAVIGPYRSGKSFLLNQLLSLSCYEGFGVGHMRDTKTKGIWVWGTPIDLDINGVRTSVFYLDTEGFESVGKSNVYDDRIFALATVLSSVLIYNLPETIREADISRLSFAGQDVAFEPAKLLWLIQRDFLQGKSVQEMVDEALRQVPNTDGFQLHQVNQIRDSLAIMGDNSTAFSLPQPHLQRTKLCDMKDGELDQLYVKRREQLKELVASKISPKIVQGKTLNGKEFVSFLEQILEALNKGEIPSTGSLVEVFNKNILEKCLKLYSEKMETLVLPLPEESLQEAHDRSRDEVMEVFDQQHFGRHHAKKSILQLDEEIQKAYKNVVLQNEFLSSKLCEALYTRCEDKMDQLQVLKLPSLAKFNAGFLQCNTSFERECVGPSKTNYEQRMMKMLGKSRSLFIKEYNHRLFNWLVAFSLVMVVIGRFFIKFILIEIGAWALFIFLETYTRMFWSAESLYYNPIWHFIVATWETLVYSPILDLDRWAIPLGIILSLFILYWRCYGRRKFGSQWLLPLYRSNKNGPKDLPIISRTAGRLAGRAIGYVQLARGQFETVMQQSQARQVHKELQDTMAQLDAIRHEIRSISIINPGPLTRRLVDNPDQTSILNDNRKPEDSGENNLIPTVIKDSTSISSNSCNMQSQATIYARLAESPAIKNELSASSAEVEKIEDKLQLTVLPISAENAGLLPNRGADVKGSDIVLEAILEAELVVQARKSVGRVLRFWNFDIKKKKEKQKSEVLKNTSTSSFFSSISPRKPLGVPNSFPQLGRVMANHPSEAPTDDFLEQILGLPAFASADSALAATDASPMMLQLNTGDAAAHLAAGAAFHAPPYQLGLSLEQGKGGFLTPEDASGSGKRFRDDLADTRPKNVFHGQPMPSTVPTAPHPPAVRPRVRARRGQATDPHSIAERLRRERIAERIRALQELVPSVNKTDRAAMLDEIVDYVKFLRLQVKVLSMSRLGGAGAVAPLVTDIPLSSVEEEGGEGRNQPAWEKWSNDGTERQVAKLMEENVGAAMQFLQTKALCIMPISLASAIYQSQPSDTSSITGFDVNALKNTSKPLLDKFH</sequence>
<dbReference type="Proteomes" id="UP000257109">
    <property type="component" value="Unassembled WGS sequence"/>
</dbReference>
<evidence type="ECO:0000256" key="9">
    <source>
        <dbReference type="ARBA" id="ARBA00023242"/>
    </source>
</evidence>
<keyword evidence="12" id="KW-1133">Transmembrane helix</keyword>
<comment type="subcellular location">
    <subcellularLocation>
        <location evidence="1">Nucleus</location>
    </subcellularLocation>
</comment>
<proteinExistence type="inferred from homology"/>
<comment type="similarity">
    <text evidence="10">Belongs to the TRAFAC class dynamin-like GTPase superfamily. GB1/RHD3 GTPase family.</text>
</comment>
<feature type="region of interest" description="Disordered" evidence="11">
    <location>
        <begin position="946"/>
        <end position="979"/>
    </location>
</feature>
<evidence type="ECO:0000256" key="5">
    <source>
        <dbReference type="ARBA" id="ARBA00023015"/>
    </source>
</evidence>
<dbReference type="CDD" id="cd01851">
    <property type="entry name" value="GBP"/>
    <property type="match status" value="1"/>
</dbReference>
<dbReference type="SUPFAM" id="SSF52540">
    <property type="entry name" value="P-loop containing nucleoside triphosphate hydrolases"/>
    <property type="match status" value="1"/>
</dbReference>
<dbReference type="PROSITE" id="PS51715">
    <property type="entry name" value="G_GB1_RHD3"/>
    <property type="match status" value="1"/>
</dbReference>
<keyword evidence="7" id="KW-0342">GTP-binding</keyword>
<dbReference type="Gene3D" id="1.20.1000.10">
    <property type="entry name" value="Guanylate-binding protein, C-terminal domain"/>
    <property type="match status" value="1"/>
</dbReference>
<dbReference type="OrthoDB" id="7788754at2759"/>
<keyword evidence="13" id="KW-0732">Signal</keyword>
<protein>
    <submittedName>
        <fullName evidence="16">Transcription factor UNE12</fullName>
    </submittedName>
</protein>
<feature type="non-terminal residue" evidence="16">
    <location>
        <position position="1141"/>
    </location>
</feature>
<dbReference type="InterPro" id="IPR027417">
    <property type="entry name" value="P-loop_NTPase"/>
</dbReference>
<dbReference type="FunFam" id="1.20.1000.10:FF:000002">
    <property type="entry name" value="Guanylate-binding family protein"/>
    <property type="match status" value="1"/>
</dbReference>
<feature type="domain" description="BHLH" evidence="14">
    <location>
        <begin position="975"/>
        <end position="1024"/>
    </location>
</feature>
<evidence type="ECO:0000256" key="2">
    <source>
        <dbReference type="ARBA" id="ARBA00011738"/>
    </source>
</evidence>
<evidence type="ECO:0000259" key="15">
    <source>
        <dbReference type="PROSITE" id="PS51715"/>
    </source>
</evidence>
<dbReference type="SUPFAM" id="SSF48340">
    <property type="entry name" value="Interferon-induced guanylate-binding protein 1 (GBP1), C-terminal domain"/>
    <property type="match status" value="1"/>
</dbReference>
<dbReference type="InterPro" id="IPR015894">
    <property type="entry name" value="Guanylate-bd_N"/>
</dbReference>
<evidence type="ECO:0000256" key="6">
    <source>
        <dbReference type="ARBA" id="ARBA00023125"/>
    </source>
</evidence>
<evidence type="ECO:0000256" key="8">
    <source>
        <dbReference type="ARBA" id="ARBA00023163"/>
    </source>
</evidence>
<feature type="signal peptide" evidence="13">
    <location>
        <begin position="1"/>
        <end position="22"/>
    </location>
</feature>
<dbReference type="InterPro" id="IPR036638">
    <property type="entry name" value="HLH_DNA-bd_sf"/>
</dbReference>
<dbReference type="GO" id="GO:0003677">
    <property type="term" value="F:DNA binding"/>
    <property type="evidence" value="ECO:0007669"/>
    <property type="project" value="UniProtKB-KW"/>
</dbReference>
<feature type="domain" description="GB1/RHD3-type G" evidence="15">
    <location>
        <begin position="73"/>
        <end position="186"/>
    </location>
</feature>
<evidence type="ECO:0000313" key="16">
    <source>
        <dbReference type="EMBL" id="RDX79606.1"/>
    </source>
</evidence>
<dbReference type="GO" id="GO:0003924">
    <property type="term" value="F:GTPase activity"/>
    <property type="evidence" value="ECO:0007669"/>
    <property type="project" value="InterPro"/>
</dbReference>
<comment type="subunit">
    <text evidence="2">Homodimer.</text>
</comment>
<evidence type="ECO:0000256" key="13">
    <source>
        <dbReference type="SAM" id="SignalP"/>
    </source>
</evidence>
<keyword evidence="12" id="KW-0812">Transmembrane</keyword>
<comment type="caution">
    <text evidence="16">The sequence shown here is derived from an EMBL/GenBank/DDBJ whole genome shotgun (WGS) entry which is preliminary data.</text>
</comment>
<feature type="non-terminal residue" evidence="16">
    <location>
        <position position="1"/>
    </location>
</feature>
<dbReference type="InterPro" id="IPR003191">
    <property type="entry name" value="Guanylate-bd/ATL_C"/>
</dbReference>
<dbReference type="PROSITE" id="PS50888">
    <property type="entry name" value="BHLH"/>
    <property type="match status" value="1"/>
</dbReference>
<name>A0A371FMP8_MUCPR</name>
<keyword evidence="17" id="KW-1185">Reference proteome</keyword>
<evidence type="ECO:0000256" key="12">
    <source>
        <dbReference type="SAM" id="Phobius"/>
    </source>
</evidence>
<dbReference type="Pfam" id="PF02841">
    <property type="entry name" value="GBP_C"/>
    <property type="match status" value="1"/>
</dbReference>
<keyword evidence="8" id="KW-0804">Transcription</keyword>
<dbReference type="Pfam" id="PF00010">
    <property type="entry name" value="HLH"/>
    <property type="match status" value="1"/>
</dbReference>
<dbReference type="Gene3D" id="4.10.280.10">
    <property type="entry name" value="Helix-loop-helix DNA-binding domain"/>
    <property type="match status" value="1"/>
</dbReference>
<feature type="transmembrane region" description="Helical" evidence="12">
    <location>
        <begin position="560"/>
        <end position="578"/>
    </location>
</feature>
<feature type="transmembrane region" description="Helical" evidence="12">
    <location>
        <begin position="511"/>
        <end position="528"/>
    </location>
</feature>
<dbReference type="GO" id="GO:0005634">
    <property type="term" value="C:nucleus"/>
    <property type="evidence" value="ECO:0007669"/>
    <property type="project" value="UniProtKB-SubCell"/>
</dbReference>
<evidence type="ECO:0000256" key="7">
    <source>
        <dbReference type="ARBA" id="ARBA00023134"/>
    </source>
</evidence>
<keyword evidence="3" id="KW-0547">Nucleotide-binding</keyword>
<dbReference type="SMART" id="SM00353">
    <property type="entry name" value="HLH"/>
    <property type="match status" value="1"/>
</dbReference>
<dbReference type="EMBL" id="QJKJ01008489">
    <property type="protein sequence ID" value="RDX79606.1"/>
    <property type="molecule type" value="Genomic_DNA"/>
</dbReference>
<accession>A0A371FMP8</accession>
<keyword evidence="6" id="KW-0238">DNA-binding</keyword>
<dbReference type="InterPro" id="IPR030386">
    <property type="entry name" value="G_GB1_RHD3_dom"/>
</dbReference>
<reference evidence="16" key="1">
    <citation type="submission" date="2018-05" db="EMBL/GenBank/DDBJ databases">
        <title>Draft genome of Mucuna pruriens seed.</title>
        <authorList>
            <person name="Nnadi N.E."/>
            <person name="Vos R."/>
            <person name="Hasami M.H."/>
            <person name="Devisetty U.K."/>
            <person name="Aguiy J.C."/>
        </authorList>
    </citation>
    <scope>NUCLEOTIDE SEQUENCE [LARGE SCALE GENOMIC DNA]</scope>
    <source>
        <strain evidence="16">JCA_2017</strain>
    </source>
</reference>
<keyword evidence="9" id="KW-0539">Nucleus</keyword>
<evidence type="ECO:0000256" key="1">
    <source>
        <dbReference type="ARBA" id="ARBA00004123"/>
    </source>
</evidence>
<evidence type="ECO:0000256" key="4">
    <source>
        <dbReference type="ARBA" id="ARBA00022801"/>
    </source>
</evidence>
<dbReference type="Gene3D" id="3.40.50.300">
    <property type="entry name" value="P-loop containing nucleotide triphosphate hydrolases"/>
    <property type="match status" value="1"/>
</dbReference>
<dbReference type="PANTHER" id="PTHR10751">
    <property type="entry name" value="GUANYLATE BINDING PROTEIN"/>
    <property type="match status" value="1"/>
</dbReference>
<keyword evidence="4" id="KW-0378">Hydrolase</keyword>
<dbReference type="AlphaFoldDB" id="A0A371FMP8"/>
<organism evidence="16 17">
    <name type="scientific">Mucuna pruriens</name>
    <name type="common">Velvet bean</name>
    <name type="synonym">Dolichos pruriens</name>
    <dbReference type="NCBI Taxonomy" id="157652"/>
    <lineage>
        <taxon>Eukaryota</taxon>
        <taxon>Viridiplantae</taxon>
        <taxon>Streptophyta</taxon>
        <taxon>Embryophyta</taxon>
        <taxon>Tracheophyta</taxon>
        <taxon>Spermatophyta</taxon>
        <taxon>Magnoliopsida</taxon>
        <taxon>eudicotyledons</taxon>
        <taxon>Gunneridae</taxon>
        <taxon>Pentapetalae</taxon>
        <taxon>rosids</taxon>
        <taxon>fabids</taxon>
        <taxon>Fabales</taxon>
        <taxon>Fabaceae</taxon>
        <taxon>Papilionoideae</taxon>
        <taxon>50 kb inversion clade</taxon>
        <taxon>NPAAA clade</taxon>
        <taxon>indigoferoid/millettioid clade</taxon>
        <taxon>Phaseoleae</taxon>
        <taxon>Mucuna</taxon>
    </lineage>
</organism>